<dbReference type="GO" id="GO:0008270">
    <property type="term" value="F:zinc ion binding"/>
    <property type="evidence" value="ECO:0007669"/>
    <property type="project" value="UniProtKB-KW"/>
</dbReference>
<accession>A0A146K5V4</accession>
<dbReference type="InterPro" id="IPR013087">
    <property type="entry name" value="Znf_C2H2_type"/>
</dbReference>
<dbReference type="SMART" id="SM00355">
    <property type="entry name" value="ZnF_C2H2"/>
    <property type="match status" value="1"/>
</dbReference>
<sequence>FLEQTNVKTQDPTPNFVLQMQAVKEANQLLLEENHRLKAQFTRIAPEIQQKYHVCEECNKKFANKQFLQSHIERKHKLVQQPEKVVKIQKTAKQEYKPVQIKKMNQVELEEPHPSDFNEVGFDELEQQFEQQRG</sequence>
<keyword evidence="1" id="KW-0862">Zinc</keyword>
<organism evidence="3">
    <name type="scientific">Trepomonas sp. PC1</name>
    <dbReference type="NCBI Taxonomy" id="1076344"/>
    <lineage>
        <taxon>Eukaryota</taxon>
        <taxon>Metamonada</taxon>
        <taxon>Diplomonadida</taxon>
        <taxon>Hexamitidae</taxon>
        <taxon>Hexamitinae</taxon>
        <taxon>Trepomonas</taxon>
    </lineage>
</organism>
<name>A0A146K5V4_9EUKA</name>
<feature type="domain" description="C2H2-type" evidence="2">
    <location>
        <begin position="53"/>
        <end position="76"/>
    </location>
</feature>
<dbReference type="PROSITE" id="PS00028">
    <property type="entry name" value="ZINC_FINGER_C2H2_1"/>
    <property type="match status" value="1"/>
</dbReference>
<feature type="non-terminal residue" evidence="3">
    <location>
        <position position="1"/>
    </location>
</feature>
<evidence type="ECO:0000313" key="3">
    <source>
        <dbReference type="EMBL" id="JAP91006.1"/>
    </source>
</evidence>
<evidence type="ECO:0000256" key="1">
    <source>
        <dbReference type="PROSITE-ProRule" id="PRU00042"/>
    </source>
</evidence>
<keyword evidence="1" id="KW-0863">Zinc-finger</keyword>
<keyword evidence="1" id="KW-0479">Metal-binding</keyword>
<proteinExistence type="predicted"/>
<dbReference type="PROSITE" id="PS50157">
    <property type="entry name" value="ZINC_FINGER_C2H2_2"/>
    <property type="match status" value="1"/>
</dbReference>
<dbReference type="Gene3D" id="3.30.160.60">
    <property type="entry name" value="Classic Zinc Finger"/>
    <property type="match status" value="1"/>
</dbReference>
<reference evidence="3" key="1">
    <citation type="submission" date="2015-07" db="EMBL/GenBank/DDBJ databases">
        <title>Adaptation to a free-living lifestyle via gene acquisitions in the diplomonad Trepomonas sp. PC1.</title>
        <authorList>
            <person name="Xu F."/>
            <person name="Jerlstrom-Hultqvist J."/>
            <person name="Kolisko M."/>
            <person name="Simpson A.G.B."/>
            <person name="Roger A.J."/>
            <person name="Svard S.G."/>
            <person name="Andersson J.O."/>
        </authorList>
    </citation>
    <scope>NUCLEOTIDE SEQUENCE</scope>
    <source>
        <strain evidence="3">PC1</strain>
    </source>
</reference>
<evidence type="ECO:0000259" key="2">
    <source>
        <dbReference type="PROSITE" id="PS50157"/>
    </source>
</evidence>
<gene>
    <name evidence="3" type="ORF">TPC1_17507</name>
</gene>
<dbReference type="AlphaFoldDB" id="A0A146K5V4"/>
<dbReference type="EMBL" id="GDID01005600">
    <property type="protein sequence ID" value="JAP91006.1"/>
    <property type="molecule type" value="Transcribed_RNA"/>
</dbReference>
<protein>
    <recommendedName>
        <fullName evidence="2">C2H2-type domain-containing protein</fullName>
    </recommendedName>
</protein>